<protein>
    <submittedName>
        <fullName evidence="2">Uncharacterized protein</fullName>
    </submittedName>
</protein>
<dbReference type="CDD" id="cd00138">
    <property type="entry name" value="PLDc_SF"/>
    <property type="match status" value="1"/>
</dbReference>
<name>A0A381VUK9_9ZZZZ</name>
<feature type="non-terminal residue" evidence="2">
    <location>
        <position position="1"/>
    </location>
</feature>
<dbReference type="AlphaFoldDB" id="A0A381VUK9"/>
<feature type="non-terminal residue" evidence="2">
    <location>
        <position position="424"/>
    </location>
</feature>
<organism evidence="2">
    <name type="scientific">marine metagenome</name>
    <dbReference type="NCBI Taxonomy" id="408172"/>
    <lineage>
        <taxon>unclassified sequences</taxon>
        <taxon>metagenomes</taxon>
        <taxon>ecological metagenomes</taxon>
    </lineage>
</organism>
<proteinExistence type="predicted"/>
<reference evidence="2" key="1">
    <citation type="submission" date="2018-05" db="EMBL/GenBank/DDBJ databases">
        <authorList>
            <person name="Lanie J.A."/>
            <person name="Ng W.-L."/>
            <person name="Kazmierczak K.M."/>
            <person name="Andrzejewski T.M."/>
            <person name="Davidsen T.M."/>
            <person name="Wayne K.J."/>
            <person name="Tettelin H."/>
            <person name="Glass J.I."/>
            <person name="Rusch D."/>
            <person name="Podicherti R."/>
            <person name="Tsui H.-C.T."/>
            <person name="Winkler M.E."/>
        </authorList>
    </citation>
    <scope>NUCLEOTIDE SEQUENCE</scope>
</reference>
<accession>A0A381VUK9</accession>
<gene>
    <name evidence="2" type="ORF">METZ01_LOCUS96850</name>
</gene>
<evidence type="ECO:0000313" key="2">
    <source>
        <dbReference type="EMBL" id="SVA43996.1"/>
    </source>
</evidence>
<dbReference type="EMBL" id="UINC01009836">
    <property type="protein sequence ID" value="SVA43996.1"/>
    <property type="molecule type" value="Genomic_DNA"/>
</dbReference>
<dbReference type="Gene3D" id="3.30.870.10">
    <property type="entry name" value="Endonuclease Chain A"/>
    <property type="match status" value="1"/>
</dbReference>
<evidence type="ECO:0000256" key="1">
    <source>
        <dbReference type="SAM" id="MobiDB-lite"/>
    </source>
</evidence>
<feature type="region of interest" description="Disordered" evidence="1">
    <location>
        <begin position="116"/>
        <end position="135"/>
    </location>
</feature>
<sequence>VEIWECLISVSLENPFAESEAIVMEAMSMSGSLDRMSGAVGGRLPLKTISSLVDQDLVSLSLDGSVEVCKDAEQAIQDDGLVEFLRYSESSKVKAVVVRDLLTGRFHDLGVLEEEGKGHKGPVLNPEAQKSSRSQMDLDSVNVAELIRPVAGRVAHELGSSSKTVLSSSRLLKVTSRSTEASVIYRWHRRQDGISLPTPLQESSLARRILEEGAVPELSAQADEDETKREWPASAELTSLESIDVASKMIRRVERGHAKVSKKHLRELVVNAANSLDELAEALVTEDGIGRARGASVVVGTEFEQWRAVQDVLKSAKSSCVLLSAFTWKGFSDDAASRINESLPEGCELLLLSGEPDRINEPEFARRTEEYGRALSDNGAPDNVRVEYTRRACHAKFAISDTGAVWLGSCNLLSAAPGSWVLES</sequence>